<accession>A0AAV5RLX8</accession>
<comment type="caution">
    <text evidence="7">The sequence shown here is derived from an EMBL/GenBank/DDBJ whole genome shotgun (WGS) entry which is preliminary data.</text>
</comment>
<dbReference type="GO" id="GO:0046872">
    <property type="term" value="F:metal ion binding"/>
    <property type="evidence" value="ECO:0007669"/>
    <property type="project" value="UniProtKB-UniRule"/>
</dbReference>
<dbReference type="AlphaFoldDB" id="A0AAV5RLX8"/>
<dbReference type="GO" id="GO:0033754">
    <property type="term" value="F:indoleamine 2,3-dioxygenase activity"/>
    <property type="evidence" value="ECO:0007669"/>
    <property type="project" value="UniProtKB-EC"/>
</dbReference>
<dbReference type="GO" id="GO:0005737">
    <property type="term" value="C:cytoplasm"/>
    <property type="evidence" value="ECO:0007669"/>
    <property type="project" value="TreeGrafter"/>
</dbReference>
<keyword evidence="5" id="KW-0560">Oxidoreductase</keyword>
<proteinExistence type="inferred from homology"/>
<dbReference type="GO" id="GO:0034354">
    <property type="term" value="P:'de novo' NAD+ biosynthetic process from L-tryptophan"/>
    <property type="evidence" value="ECO:0007669"/>
    <property type="project" value="TreeGrafter"/>
</dbReference>
<dbReference type="EC" id="1.13.11.52" evidence="5"/>
<dbReference type="InterPro" id="IPR037217">
    <property type="entry name" value="Trp/Indoleamine_2_3_dOase-like"/>
</dbReference>
<dbReference type="SUPFAM" id="SSF140959">
    <property type="entry name" value="Indolic compounds 2,3-dioxygenase-like"/>
    <property type="match status" value="1"/>
</dbReference>
<sequence length="449" mass="49117">MSVPSLEDYGISPITGFLPEDQPQVLLPEVYAPWLFIAGNLSTLIKTNQLRAKVDSMPVIDAGKLHSVAEQRRAYSILAFLAHAYVWSPPATNDRLPQQIAEPLLELSSKLGVPPLATYAGLVLWNYKLKDLSLDMSPEEAFKLSNISALTTYTGEIGETWFYCVSVFLEKSGGPSLSNGMNIIKSAHANDSKGMIASLNLLAKDIVNMTDIMMSLYENLDANFFYNTLRPFLAGWKGMEKNGLPDGVYYGDEQTARKYAGGSNGQSSLIQALDIILNVQHHATGTRIPPSPMASTNASNSSSSASSETSGTSGTSGTPGTPGSGRGNAFLMDMRNYMPKEHREFLEMLEEFSITRKYVVEHAEDSELTLAYDNCIKQLRDFRSKHIQVVMRYISLQSRKQNSGVGLAMSKGDVGTGGTELMPFLKQTRDEVTDTACGDWARSIVSSSK</sequence>
<evidence type="ECO:0000256" key="4">
    <source>
        <dbReference type="PIRSR" id="PIRSR600898-1"/>
    </source>
</evidence>
<feature type="compositionally biased region" description="Low complexity" evidence="6">
    <location>
        <begin position="293"/>
        <end position="319"/>
    </location>
</feature>
<evidence type="ECO:0000256" key="6">
    <source>
        <dbReference type="SAM" id="MobiDB-lite"/>
    </source>
</evidence>
<evidence type="ECO:0000256" key="1">
    <source>
        <dbReference type="ARBA" id="ARBA00007119"/>
    </source>
</evidence>
<dbReference type="PROSITE" id="PS00876">
    <property type="entry name" value="IDO_1"/>
    <property type="match status" value="1"/>
</dbReference>
<dbReference type="Pfam" id="PF01231">
    <property type="entry name" value="IDO"/>
    <property type="match status" value="1"/>
</dbReference>
<comment type="catalytic activity">
    <reaction evidence="5">
        <text>L-tryptophan + O2 = N-formyl-L-kynurenine</text>
        <dbReference type="Rhea" id="RHEA:24536"/>
        <dbReference type="ChEBI" id="CHEBI:15379"/>
        <dbReference type="ChEBI" id="CHEBI:57912"/>
        <dbReference type="ChEBI" id="CHEBI:58629"/>
    </reaction>
</comment>
<dbReference type="Gene3D" id="1.20.58.480">
    <property type="match status" value="1"/>
</dbReference>
<feature type="region of interest" description="Disordered" evidence="6">
    <location>
        <begin position="286"/>
        <end position="330"/>
    </location>
</feature>
<keyword evidence="2 4" id="KW-0479">Metal-binding</keyword>
<keyword evidence="4 5" id="KW-0349">Heme</keyword>
<keyword evidence="3 4" id="KW-0408">Iron</keyword>
<comment type="function">
    <text evidence="5">Produces N-formyl-kynurenine through the oxidation of tryptophan.</text>
</comment>
<gene>
    <name evidence="7" type="ORF">DASB73_031410</name>
</gene>
<dbReference type="GO" id="GO:0020037">
    <property type="term" value="F:heme binding"/>
    <property type="evidence" value="ECO:0007669"/>
    <property type="project" value="UniProtKB-UniRule"/>
</dbReference>
<comment type="similarity">
    <text evidence="1 5">Belongs to the indoleamine 2,3-dioxygenase family.</text>
</comment>
<dbReference type="EMBL" id="BTGC01000008">
    <property type="protein sequence ID" value="GMM52178.1"/>
    <property type="molecule type" value="Genomic_DNA"/>
</dbReference>
<dbReference type="GO" id="GO:0019441">
    <property type="term" value="P:L-tryptophan catabolic process to kynurenine"/>
    <property type="evidence" value="ECO:0007669"/>
    <property type="project" value="UniProtKB-UniRule"/>
</dbReference>
<evidence type="ECO:0000313" key="7">
    <source>
        <dbReference type="EMBL" id="GMM52178.1"/>
    </source>
</evidence>
<keyword evidence="8" id="KW-1185">Reference proteome</keyword>
<dbReference type="Proteomes" id="UP001362899">
    <property type="component" value="Unassembled WGS sequence"/>
</dbReference>
<protein>
    <recommendedName>
        <fullName evidence="5">Indoleamine 2,3-dioxygenase</fullName>
        <ecNumber evidence="5">1.13.11.52</ecNumber>
    </recommendedName>
</protein>
<evidence type="ECO:0000256" key="2">
    <source>
        <dbReference type="ARBA" id="ARBA00022723"/>
    </source>
</evidence>
<name>A0AAV5RLX8_STABA</name>
<evidence type="ECO:0000256" key="3">
    <source>
        <dbReference type="ARBA" id="ARBA00023004"/>
    </source>
</evidence>
<dbReference type="PANTHER" id="PTHR28657">
    <property type="entry name" value="INDOLEAMINE 2,3-DIOXYGENASE"/>
    <property type="match status" value="1"/>
</dbReference>
<dbReference type="InterPro" id="IPR000898">
    <property type="entry name" value="Indolamine_dOase"/>
</dbReference>
<evidence type="ECO:0000256" key="5">
    <source>
        <dbReference type="RuleBase" id="RU369119"/>
    </source>
</evidence>
<keyword evidence="5 7" id="KW-0223">Dioxygenase</keyword>
<reference evidence="7 8" key="1">
    <citation type="journal article" date="2023" name="Elife">
        <title>Identification of key yeast species and microbe-microbe interactions impacting larval growth of Drosophila in the wild.</title>
        <authorList>
            <person name="Mure A."/>
            <person name="Sugiura Y."/>
            <person name="Maeda R."/>
            <person name="Honda K."/>
            <person name="Sakurai N."/>
            <person name="Takahashi Y."/>
            <person name="Watada M."/>
            <person name="Katoh T."/>
            <person name="Gotoh A."/>
            <person name="Gotoh Y."/>
            <person name="Taniguchi I."/>
            <person name="Nakamura K."/>
            <person name="Hayashi T."/>
            <person name="Katayama T."/>
            <person name="Uemura T."/>
            <person name="Hattori Y."/>
        </authorList>
    </citation>
    <scope>NUCLEOTIDE SEQUENCE [LARGE SCALE GENOMIC DNA]</scope>
    <source>
        <strain evidence="7 8">SB-73</strain>
    </source>
</reference>
<organism evidence="7 8">
    <name type="scientific">Starmerella bacillaris</name>
    <name type="common">Yeast</name>
    <name type="synonym">Candida zemplinina</name>
    <dbReference type="NCBI Taxonomy" id="1247836"/>
    <lineage>
        <taxon>Eukaryota</taxon>
        <taxon>Fungi</taxon>
        <taxon>Dikarya</taxon>
        <taxon>Ascomycota</taxon>
        <taxon>Saccharomycotina</taxon>
        <taxon>Dipodascomycetes</taxon>
        <taxon>Dipodascales</taxon>
        <taxon>Trichomonascaceae</taxon>
        <taxon>Starmerella</taxon>
    </lineage>
</organism>
<feature type="binding site" description="proximal binding residue" evidence="4">
    <location>
        <position position="386"/>
    </location>
    <ligand>
        <name>heme b</name>
        <dbReference type="ChEBI" id="CHEBI:60344"/>
    </ligand>
    <ligandPart>
        <name>Fe</name>
        <dbReference type="ChEBI" id="CHEBI:18248"/>
    </ligandPart>
</feature>
<evidence type="ECO:0000313" key="8">
    <source>
        <dbReference type="Proteomes" id="UP001362899"/>
    </source>
</evidence>
<dbReference type="PANTHER" id="PTHR28657:SF5">
    <property type="entry name" value="INDOLEAMINE 2,3-DIOXYGENASE"/>
    <property type="match status" value="1"/>
</dbReference>